<sequence>MFRYDTFLRRALLAALLLIAGRCYAGEFDELTPEQRIADFRTEAVYENEAGVAIGARFRHVPSRFVLDILRIQSLPQAFVWVNTFAPSDQGEPHTLEHLLLGKGTVGRRVASLEEMSLGNSSAFTQQRRTCYHFHTAAGSGVFFDLFEAKLDAMLHPNYSDEEIRREVCNIGVASQPDGAVRLEEKGTVYNEMVSSFERPWGNLYHELGRMVYGAGHPLSYSSGGTPEGIRDLTPAEIRTFHGSTHHLNNMGAVVSIGDEVTLADCLDELSSVLSRVEPDSRAGTDPATARDRLPAAQPSPDGSIFHARFPHENPNEPGLLVMAWPPSRELELDELNLLGLFFQVLASGQTSNLHGLFIDSQTRVMDIGATSVFSWVDDDLGQPIYLGFSNVDPAVAAPQKLQQIRKTVLDEIERIASEPVDSEDLAEFNDRARSLLLQNRRSLRTFLNSPPRFGYRGTGSEWVDRLQSLHEKGGFRRDLGLREEFAYADSVLGSGGNPWTALVESWGLLTEPFVAVTTADPEAIARSESERDERIADFTQKLRTEFEVSSDPAAIVRYEGVYAESTRVIDEAAAKIDMPSLIKAPPLTLDDGLDYVVTELPGGGDLVTSRFDNMTAATAGIALDLHVVPEADLVWVPALPNLIRMAGVIEHGVPVKFEDYEKRLQQEILELSAYFSTHPRTGRAELVVRGAGSDVEESERALDAMRLILLSPDLRPENLPRIRDVIDQTLGWSRNRMRGSEESWVQDPAIAYWKQDDPLYLSAASFLTQTHALHRVRWMLESGSPEDLGAFTGFFTDLTSSDACASRAALEPVLAVLATETKSEDPSDNDAPVTQIDETTAKVEMWRVALSRLPEGAQDLIRKAARDLEKSLADLSPDEFREDVKYLTAEMSADLAVDPADALRTANGVLDRLRHQDIARAFVIGNTEDGGRIGEGVRGIVGDLGTDVSEHQKYLDTPRIAQRVKSRLGTDEDPIHVGLVNESTRSGVHVHTSNCASYVDTDEETLLRFLAARLYGGGGAHSMFMKTWSAGLAYSNGLRSNEDHGRLLYYAERCPDLAQTLQFVVEELKNAPHDPSLADYAVAQAFAGIRSGSRYEERGEAMAADLADALPPEVVKAFRTNILALRKRKNLYDQLHERMEDVYGTVLPGYGPTTAEAVEKYEANSFVIGPSKQLDSWEGYLESVEPGAQLQRIYPRDFWLAEGQRPGD</sequence>
<dbReference type="PANTHER" id="PTHR43016">
    <property type="entry name" value="PRESEQUENCE PROTEASE"/>
    <property type="match status" value="1"/>
</dbReference>
<organism evidence="3 4">
    <name type="scientific">Eiseniibacteriota bacterium</name>
    <dbReference type="NCBI Taxonomy" id="2212470"/>
    <lineage>
        <taxon>Bacteria</taxon>
        <taxon>Candidatus Eiseniibacteriota</taxon>
    </lineage>
</organism>
<dbReference type="GO" id="GO:0046872">
    <property type="term" value="F:metal ion binding"/>
    <property type="evidence" value="ECO:0007669"/>
    <property type="project" value="InterPro"/>
</dbReference>
<proteinExistence type="predicted"/>
<dbReference type="Gene3D" id="3.30.830.10">
    <property type="entry name" value="Metalloenzyme, LuxS/M16 peptidase-like"/>
    <property type="match status" value="2"/>
</dbReference>
<protein>
    <recommendedName>
        <fullName evidence="5">Insulinase family protein</fullName>
    </recommendedName>
</protein>
<evidence type="ECO:0000256" key="2">
    <source>
        <dbReference type="SAM" id="SignalP"/>
    </source>
</evidence>
<feature type="region of interest" description="Disordered" evidence="1">
    <location>
        <begin position="277"/>
        <end position="309"/>
    </location>
</feature>
<evidence type="ECO:0000256" key="1">
    <source>
        <dbReference type="SAM" id="MobiDB-lite"/>
    </source>
</evidence>
<feature type="signal peptide" evidence="2">
    <location>
        <begin position="1"/>
        <end position="25"/>
    </location>
</feature>
<feature type="compositionally biased region" description="Basic and acidic residues" evidence="1">
    <location>
        <begin position="277"/>
        <end position="294"/>
    </location>
</feature>
<keyword evidence="2" id="KW-0732">Signal</keyword>
<dbReference type="AlphaFoldDB" id="A0A956NFE1"/>
<gene>
    <name evidence="3" type="ORF">KDA27_19360</name>
</gene>
<name>A0A956NFE1_UNCEI</name>
<dbReference type="SUPFAM" id="SSF63411">
    <property type="entry name" value="LuxS/MPP-like metallohydrolase"/>
    <property type="match status" value="1"/>
</dbReference>
<dbReference type="Proteomes" id="UP000739538">
    <property type="component" value="Unassembled WGS sequence"/>
</dbReference>
<reference evidence="3" key="2">
    <citation type="journal article" date="2021" name="Microbiome">
        <title>Successional dynamics and alternative stable states in a saline activated sludge microbial community over 9 years.</title>
        <authorList>
            <person name="Wang Y."/>
            <person name="Ye J."/>
            <person name="Ju F."/>
            <person name="Liu L."/>
            <person name="Boyd J.A."/>
            <person name="Deng Y."/>
            <person name="Parks D.H."/>
            <person name="Jiang X."/>
            <person name="Yin X."/>
            <person name="Woodcroft B.J."/>
            <person name="Tyson G.W."/>
            <person name="Hugenholtz P."/>
            <person name="Polz M.F."/>
            <person name="Zhang T."/>
        </authorList>
    </citation>
    <scope>NUCLEOTIDE SEQUENCE</scope>
    <source>
        <strain evidence="3">HKST-UBA02</strain>
    </source>
</reference>
<dbReference type="PANTHER" id="PTHR43016:SF16">
    <property type="entry name" value="METALLOPROTEASE, PUTATIVE (AFU_ORTHOLOGUE AFUA_4G07610)-RELATED"/>
    <property type="match status" value="1"/>
</dbReference>
<comment type="caution">
    <text evidence="3">The sequence shown here is derived from an EMBL/GenBank/DDBJ whole genome shotgun (WGS) entry which is preliminary data.</text>
</comment>
<evidence type="ECO:0000313" key="3">
    <source>
        <dbReference type="EMBL" id="MCA9757959.1"/>
    </source>
</evidence>
<evidence type="ECO:0008006" key="5">
    <source>
        <dbReference type="Google" id="ProtNLM"/>
    </source>
</evidence>
<reference evidence="3" key="1">
    <citation type="submission" date="2020-04" db="EMBL/GenBank/DDBJ databases">
        <authorList>
            <person name="Zhang T."/>
        </authorList>
    </citation>
    <scope>NUCLEOTIDE SEQUENCE</scope>
    <source>
        <strain evidence="3">HKST-UBA02</strain>
    </source>
</reference>
<evidence type="ECO:0000313" key="4">
    <source>
        <dbReference type="Proteomes" id="UP000739538"/>
    </source>
</evidence>
<dbReference type="InterPro" id="IPR011249">
    <property type="entry name" value="Metalloenz_LuxS/M16"/>
</dbReference>
<dbReference type="EMBL" id="JAGQHS010000132">
    <property type="protein sequence ID" value="MCA9757959.1"/>
    <property type="molecule type" value="Genomic_DNA"/>
</dbReference>
<feature type="chain" id="PRO_5037262370" description="Insulinase family protein" evidence="2">
    <location>
        <begin position="26"/>
        <end position="1209"/>
    </location>
</feature>
<accession>A0A956NFE1</accession>